<dbReference type="Pfam" id="PF18348">
    <property type="entry name" value="SH3_16"/>
    <property type="match status" value="1"/>
</dbReference>
<dbReference type="Gene3D" id="3.90.1720.10">
    <property type="entry name" value="endopeptidase domain like (from Nostoc punctiforme)"/>
    <property type="match status" value="1"/>
</dbReference>
<dbReference type="PROSITE" id="PS51935">
    <property type="entry name" value="NLPC_P60"/>
    <property type="match status" value="1"/>
</dbReference>
<evidence type="ECO:0000313" key="6">
    <source>
        <dbReference type="EMBL" id="MBL6761630.1"/>
    </source>
</evidence>
<dbReference type="InterPro" id="IPR041382">
    <property type="entry name" value="SH3_16"/>
</dbReference>
<dbReference type="EMBL" id="JADHOK010000024">
    <property type="protein sequence ID" value="MBL6761630.1"/>
    <property type="molecule type" value="Genomic_DNA"/>
</dbReference>
<dbReference type="InterPro" id="IPR051794">
    <property type="entry name" value="PG_Endopeptidase_C40"/>
</dbReference>
<name>A0A937HCQ5_9PROT</name>
<keyword evidence="4" id="KW-0788">Thiol protease</keyword>
<dbReference type="InterPro" id="IPR000064">
    <property type="entry name" value="NLP_P60_dom"/>
</dbReference>
<dbReference type="PANTHER" id="PTHR47359:SF3">
    <property type="entry name" value="NLP_P60 DOMAIN-CONTAINING PROTEIN-RELATED"/>
    <property type="match status" value="1"/>
</dbReference>
<keyword evidence="2" id="KW-0645">Protease</keyword>
<protein>
    <submittedName>
        <fullName evidence="6">C40 family peptidase</fullName>
    </submittedName>
</protein>
<feature type="domain" description="NlpC/P60" evidence="5">
    <location>
        <begin position="163"/>
        <end position="307"/>
    </location>
</feature>
<organism evidence="6 7">
    <name type="scientific">PS1 clade bacterium</name>
    <dbReference type="NCBI Taxonomy" id="2175152"/>
    <lineage>
        <taxon>Bacteria</taxon>
        <taxon>Pseudomonadati</taxon>
        <taxon>Pseudomonadota</taxon>
        <taxon>Alphaproteobacteria</taxon>
        <taxon>PS1 clade</taxon>
    </lineage>
</organism>
<proteinExistence type="inferred from homology"/>
<dbReference type="PANTHER" id="PTHR47359">
    <property type="entry name" value="PEPTIDOGLYCAN DL-ENDOPEPTIDASE CWLO"/>
    <property type="match status" value="1"/>
</dbReference>
<reference evidence="6" key="1">
    <citation type="submission" date="2020-10" db="EMBL/GenBank/DDBJ databases">
        <title>Microbiome of the Black Sea water column analyzed by genome centric metagenomics.</title>
        <authorList>
            <person name="Cabello-Yeves P.J."/>
            <person name="Callieri C."/>
            <person name="Picazo A."/>
            <person name="Mehrshad M."/>
            <person name="Haro-Moreno J.M."/>
            <person name="Roda-Garcia J."/>
            <person name="Dzembekova N."/>
            <person name="Slabakova V."/>
            <person name="Slabakova N."/>
            <person name="Moncheva S."/>
            <person name="Rodriguez-Valera F."/>
        </authorList>
    </citation>
    <scope>NUCLEOTIDE SEQUENCE</scope>
    <source>
        <strain evidence="6">BS307-5m-G5</strain>
    </source>
</reference>
<evidence type="ECO:0000259" key="5">
    <source>
        <dbReference type="PROSITE" id="PS51935"/>
    </source>
</evidence>
<dbReference type="SUPFAM" id="SSF54001">
    <property type="entry name" value="Cysteine proteinases"/>
    <property type="match status" value="1"/>
</dbReference>
<dbReference type="GO" id="GO:0008234">
    <property type="term" value="F:cysteine-type peptidase activity"/>
    <property type="evidence" value="ECO:0007669"/>
    <property type="project" value="UniProtKB-KW"/>
</dbReference>
<dbReference type="InterPro" id="IPR038765">
    <property type="entry name" value="Papain-like_cys_pep_sf"/>
</dbReference>
<evidence type="ECO:0000256" key="4">
    <source>
        <dbReference type="ARBA" id="ARBA00022807"/>
    </source>
</evidence>
<sequence>MAAKPKPDPRLNPWRDDLAAAHLRGEVEAPKFVEGVVKQVTSPVATLRRSPADGAMQDTQLLYGETFRVFETKNGWAWGQAESDDYVGYVPDNAFNTEGEPVQPSTHWLTALRSFVYRDADIKSRPLMAISFGARLAVTATQNNFAALAGGGFLYAPHMAPIDAFETDPVAVARRFIGAPYFWGGREATGLDCSALVQAALMACGFACPRDSDMQEAALGVPLGVALGGGASEEASDGASEGASEGVETLAYGDIVFWKGHVGFISGDNLLLHANAHHMAVAEEPFDAACARIKAAGGGAVTSIKRL</sequence>
<evidence type="ECO:0000256" key="1">
    <source>
        <dbReference type="ARBA" id="ARBA00007074"/>
    </source>
</evidence>
<evidence type="ECO:0000313" key="7">
    <source>
        <dbReference type="Proteomes" id="UP000785783"/>
    </source>
</evidence>
<evidence type="ECO:0000256" key="2">
    <source>
        <dbReference type="ARBA" id="ARBA00022670"/>
    </source>
</evidence>
<comment type="caution">
    <text evidence="6">The sequence shown here is derived from an EMBL/GenBank/DDBJ whole genome shotgun (WGS) entry which is preliminary data.</text>
</comment>
<accession>A0A937HCQ5</accession>
<keyword evidence="3" id="KW-0378">Hydrolase</keyword>
<evidence type="ECO:0000256" key="3">
    <source>
        <dbReference type="ARBA" id="ARBA00022801"/>
    </source>
</evidence>
<comment type="similarity">
    <text evidence="1">Belongs to the peptidase C40 family.</text>
</comment>
<dbReference type="AlphaFoldDB" id="A0A937HCQ5"/>
<gene>
    <name evidence="6" type="ORF">ISQ19_02920</name>
</gene>
<dbReference type="Pfam" id="PF00877">
    <property type="entry name" value="NLPC_P60"/>
    <property type="match status" value="1"/>
</dbReference>
<dbReference type="GO" id="GO:0006508">
    <property type="term" value="P:proteolysis"/>
    <property type="evidence" value="ECO:0007669"/>
    <property type="project" value="UniProtKB-KW"/>
</dbReference>
<dbReference type="Proteomes" id="UP000785783">
    <property type="component" value="Unassembled WGS sequence"/>
</dbReference>
<dbReference type="Gene3D" id="2.30.30.40">
    <property type="entry name" value="SH3 Domains"/>
    <property type="match status" value="1"/>
</dbReference>